<dbReference type="SUPFAM" id="SSF52777">
    <property type="entry name" value="CoA-dependent acyltransferases"/>
    <property type="match status" value="2"/>
</dbReference>
<dbReference type="STRING" id="1380566.A0A179F0A6"/>
<dbReference type="OrthoDB" id="2150604at2759"/>
<dbReference type="Pfam" id="PF07247">
    <property type="entry name" value="AATase"/>
    <property type="match status" value="1"/>
</dbReference>
<dbReference type="Gene3D" id="3.30.559.10">
    <property type="entry name" value="Chloramphenicol acetyltransferase-like domain"/>
    <property type="match status" value="1"/>
</dbReference>
<dbReference type="EMBL" id="LSBJ02000010">
    <property type="protein sequence ID" value="OAQ58589.1"/>
    <property type="molecule type" value="Genomic_DNA"/>
</dbReference>
<protein>
    <submittedName>
        <fullName evidence="1">Alcohol acetyltransferase</fullName>
    </submittedName>
</protein>
<dbReference type="RefSeq" id="XP_018136716.1">
    <property type="nucleotide sequence ID" value="XM_018288698.1"/>
</dbReference>
<dbReference type="KEGG" id="pchm:VFPPC_10305"/>
<dbReference type="AlphaFoldDB" id="A0A179F0A6"/>
<dbReference type="InterPro" id="IPR010828">
    <property type="entry name" value="Atf2/Sli1-like"/>
</dbReference>
<dbReference type="PANTHER" id="PTHR28037">
    <property type="entry name" value="ALCOHOL O-ACETYLTRANSFERASE 1-RELATED"/>
    <property type="match status" value="1"/>
</dbReference>
<dbReference type="Proteomes" id="UP000078397">
    <property type="component" value="Unassembled WGS sequence"/>
</dbReference>
<evidence type="ECO:0000313" key="2">
    <source>
        <dbReference type="Proteomes" id="UP000078397"/>
    </source>
</evidence>
<organism evidence="1 2">
    <name type="scientific">Pochonia chlamydosporia 170</name>
    <dbReference type="NCBI Taxonomy" id="1380566"/>
    <lineage>
        <taxon>Eukaryota</taxon>
        <taxon>Fungi</taxon>
        <taxon>Dikarya</taxon>
        <taxon>Ascomycota</taxon>
        <taxon>Pezizomycotina</taxon>
        <taxon>Sordariomycetes</taxon>
        <taxon>Hypocreomycetidae</taxon>
        <taxon>Hypocreales</taxon>
        <taxon>Clavicipitaceae</taxon>
        <taxon>Pochonia</taxon>
    </lineage>
</organism>
<dbReference type="GO" id="GO:0008080">
    <property type="term" value="F:N-acetyltransferase activity"/>
    <property type="evidence" value="ECO:0007669"/>
    <property type="project" value="TreeGrafter"/>
</dbReference>
<evidence type="ECO:0000313" key="1">
    <source>
        <dbReference type="EMBL" id="OAQ58589.1"/>
    </source>
</evidence>
<dbReference type="PANTHER" id="PTHR28037:SF1">
    <property type="entry name" value="ALCOHOL O-ACETYLTRANSFERASE 1-RELATED"/>
    <property type="match status" value="1"/>
</dbReference>
<dbReference type="GeneID" id="28852692"/>
<reference evidence="1 2" key="1">
    <citation type="journal article" date="2016" name="PLoS Pathog.">
        <title>Biosynthesis of antibiotic leucinostatins in bio-control fungus Purpureocillium lilacinum and their inhibition on phytophthora revealed by genome mining.</title>
        <authorList>
            <person name="Wang G."/>
            <person name="Liu Z."/>
            <person name="Lin R."/>
            <person name="Li E."/>
            <person name="Mao Z."/>
            <person name="Ling J."/>
            <person name="Yang Y."/>
            <person name="Yin W.B."/>
            <person name="Xie B."/>
        </authorList>
    </citation>
    <scope>NUCLEOTIDE SEQUENCE [LARGE SCALE GENOMIC DNA]</scope>
    <source>
        <strain evidence="1">170</strain>
    </source>
</reference>
<proteinExistence type="predicted"/>
<gene>
    <name evidence="1" type="ORF">VFPPC_10305</name>
</gene>
<dbReference type="Gene3D" id="3.30.559.30">
    <property type="entry name" value="Nonribosomal peptide synthetase, condensation domain"/>
    <property type="match status" value="1"/>
</dbReference>
<dbReference type="InterPro" id="IPR052058">
    <property type="entry name" value="Alcohol_O-acetyltransferase"/>
</dbReference>
<dbReference type="InterPro" id="IPR023213">
    <property type="entry name" value="CAT-like_dom_sf"/>
</dbReference>
<keyword evidence="2" id="KW-1185">Reference proteome</keyword>
<name>A0A179F0A6_METCM</name>
<comment type="caution">
    <text evidence="1">The sequence shown here is derived from an EMBL/GenBank/DDBJ whole genome shotgun (WGS) entry which is preliminary data.</text>
</comment>
<accession>A0A179F0A6</accession>
<sequence length="497" mass="55343">MAKRVESPAPLRRLAPIELYSSCRHHMGIYRSVTVTCRYNAPSPSQKINAAFLYPALGRVVSAQPMLRVGILKEETNEATFCHIKTVDLSNHVSFKTVDPVDTLEQYNEQIASQQGWHHDQLWHNTAEIPPWRIAIVEPSAAVVEKFPLIQDIIFSYHHALLDGTSGKLFHQNLLKEINYQLHKEVRANGTTSPTSIMQFPDAPRLPEAQDQIIQFTNSATYLIKTLWNELGPTKLRAKKIIPWHGKSIDFAIPYVTRTKPVDFQPDVVAKLLKSCREHNTTITGLFHALTVASFASRLPASEASSFSAATPISLRPFLGPNADPELKDALRVLVTSYQHEFPADLVTSLRGSPTAASLDTNIWKIAQRVKTELIKRVDTMPRDDINGLMKYNSDWFGFFQKMDGKPRKDSWEISNIGVFKDTSATPGFTVSRVYFTNGAMVTGAPVALGVGSVPGGMLTIAFSWQEGVVSEEFVNNLAADITSLVTRFHEKGLFGV</sequence>